<dbReference type="InterPro" id="IPR008023">
    <property type="entry name" value="DUF748"/>
</dbReference>
<dbReference type="InterPro" id="IPR052894">
    <property type="entry name" value="AsmA-related"/>
</dbReference>
<accession>A0A370DC51</accession>
<dbReference type="PANTHER" id="PTHR30441:SF8">
    <property type="entry name" value="DUF748 DOMAIN-CONTAINING PROTEIN"/>
    <property type="match status" value="1"/>
</dbReference>
<evidence type="ECO:0000313" key="4">
    <source>
        <dbReference type="EMBL" id="RDH81954.1"/>
    </source>
</evidence>
<evidence type="ECO:0000313" key="5">
    <source>
        <dbReference type="Proteomes" id="UP000254771"/>
    </source>
</evidence>
<evidence type="ECO:0008006" key="6">
    <source>
        <dbReference type="Google" id="ProtNLM"/>
    </source>
</evidence>
<dbReference type="PANTHER" id="PTHR30441">
    <property type="entry name" value="DUF748 DOMAIN-CONTAINING PROTEIN"/>
    <property type="match status" value="1"/>
</dbReference>
<proteinExistence type="predicted"/>
<keyword evidence="3" id="KW-0812">Transmembrane</keyword>
<keyword evidence="3" id="KW-0472">Membrane</keyword>
<protein>
    <recommendedName>
        <fullName evidence="6">DUF748 domain-containing protein</fullName>
    </recommendedName>
</protein>
<gene>
    <name evidence="4" type="ORF">DIZ78_16065</name>
</gene>
<dbReference type="GO" id="GO:0090313">
    <property type="term" value="P:regulation of protein targeting to membrane"/>
    <property type="evidence" value="ECO:0007669"/>
    <property type="project" value="TreeGrafter"/>
</dbReference>
<feature type="compositionally biased region" description="Basic and acidic residues" evidence="2">
    <location>
        <begin position="714"/>
        <end position="726"/>
    </location>
</feature>
<dbReference type="Pfam" id="PF05359">
    <property type="entry name" value="DUF748"/>
    <property type="match status" value="2"/>
</dbReference>
<dbReference type="InterPro" id="IPR036737">
    <property type="entry name" value="OmpA-like_sf"/>
</dbReference>
<feature type="coiled-coil region" evidence="1">
    <location>
        <begin position="1035"/>
        <end position="1082"/>
    </location>
</feature>
<keyword evidence="3" id="KW-1133">Transmembrane helix</keyword>
<keyword evidence="5" id="KW-1185">Reference proteome</keyword>
<organism evidence="4 5">
    <name type="scientific">endosymbiont of Escarpia spicata</name>
    <dbReference type="NCBI Taxonomy" id="2200908"/>
    <lineage>
        <taxon>Bacteria</taxon>
        <taxon>Pseudomonadati</taxon>
        <taxon>Pseudomonadota</taxon>
        <taxon>Gammaproteobacteria</taxon>
        <taxon>sulfur-oxidizing symbionts</taxon>
    </lineage>
</organism>
<sequence>MTVDSLIKIITARLKSRRFLAVTGGFTLLIISVLVFIPFGIEMGISSYMLDNGIRKVEIEDVDFNPFSGRFHLRGLSAIGEGERRVELKHCSAEIVWHFLFSRRARLRMVEVDGLQLGMEQKAEGVVHFGGIVIRTLGGEAMGGEGEPWGFAIDQLKIVNTTVKYTNGDFNSELEIDSLRLEDVVSWEPQRSARFNLSGKLNQAPLKLTGESRPFVDEPWVSGQLGLEPILLDPIQVLVADRVPQLKGKLTIDSAFKVELKPEGRFHWSTDGNLGTDALQLQTPWVEVADKSTRWSGSTQGGWSSAAGLELDLDGSLNHQLTEVDLPNPAMKIASGATRWKGRVQLTQGPQGLHLQVLGDLGLQQTKMDGRASDLGEVATEAIEISGLELKLAVDKAGQLELSNRAKVMTNQLQLSDPQNALSLEKMNWQGDVALKGQALKVEGDMDLGHLLINSAGEQQAQIAVAALKLGKLRFKMDRNEAGGLQLSNHSDLRVDGVDLSIPQGAVQLAELLWSGDFSLDQPDPQMAALTVATEGRLGLKSLEGNLPDPGMALTNEQFEWTGRFALKTGGEAPAVTAEGASQLDGITFRDTRSQVVLFALEQLKMTEVAITEGNRLAMTETAFKGLELSAPVEQEGERILFTESIHLRDWSFSMEDGLVIKQIEKQGIEKTLRRSGKGHWNVVVFRELMTELLTGEAGKIDAEAQPAVSLQEVEQKREETEEKPAQPEPQTEGVVEMPLSIVIDQIVWQGENKIHVRDDFVDPPFAMTTIIEAFEVEGIDSTQPEKLTSLNLNANLGRHTRFTLDAEYTPFYRPPSGHVKGKIDAFELPKVSSYSGDTIGYNMDSGELDLTMDFNIDKGQIAADNKIELNRLEVSPVSDEKAQKLTAKISMPLDTALGILEDKNDNIVLNIPVSGEMGNLQIDPSDVISIALGKAIKTGALATLGAAFFPYGTAIAIATHLADSNSAIRLDPVAFAAASGELEGKDRKYLKKVAEVLKSRPGIAIKLCGFATEADRAEFDRRSQEAWQAKVDAARAEAARADAAKAEVAKAEAAKAEAAKAEAAKAEAAKAEAAKADAAKADAAKADATKVAVKDDKSTIKDSKKTKKALKLPPKPKSVTNEKLLELARQRAESVEDFLVNKHAVDPSRTAVCRPELDKDEKAAPRVDVLI</sequence>
<dbReference type="EMBL" id="QFXE01000021">
    <property type="protein sequence ID" value="RDH81954.1"/>
    <property type="molecule type" value="Genomic_DNA"/>
</dbReference>
<evidence type="ECO:0000256" key="2">
    <source>
        <dbReference type="SAM" id="MobiDB-lite"/>
    </source>
</evidence>
<comment type="caution">
    <text evidence="4">The sequence shown here is derived from an EMBL/GenBank/DDBJ whole genome shotgun (WGS) entry which is preliminary data.</text>
</comment>
<reference evidence="4 5" key="1">
    <citation type="journal article" date="2018" name="ISME J.">
        <title>Endosymbiont genomes yield clues of tubeworm success.</title>
        <authorList>
            <person name="Li Y."/>
            <person name="Liles M.R."/>
            <person name="Halanych K.M."/>
        </authorList>
    </citation>
    <scope>NUCLEOTIDE SEQUENCE [LARGE SCALE GENOMIC DNA]</scope>
    <source>
        <strain evidence="4">A1462</strain>
    </source>
</reference>
<dbReference type="GO" id="GO:0005886">
    <property type="term" value="C:plasma membrane"/>
    <property type="evidence" value="ECO:0007669"/>
    <property type="project" value="TreeGrafter"/>
</dbReference>
<evidence type="ECO:0000256" key="3">
    <source>
        <dbReference type="SAM" id="Phobius"/>
    </source>
</evidence>
<keyword evidence="1" id="KW-0175">Coiled coil</keyword>
<feature type="compositionally biased region" description="Basic and acidic residues" evidence="2">
    <location>
        <begin position="1086"/>
        <end position="1104"/>
    </location>
</feature>
<dbReference type="Gene3D" id="3.30.1330.60">
    <property type="entry name" value="OmpA-like domain"/>
    <property type="match status" value="1"/>
</dbReference>
<dbReference type="Proteomes" id="UP000254771">
    <property type="component" value="Unassembled WGS sequence"/>
</dbReference>
<feature type="transmembrane region" description="Helical" evidence="3">
    <location>
        <begin position="20"/>
        <end position="41"/>
    </location>
</feature>
<feature type="region of interest" description="Disordered" evidence="2">
    <location>
        <begin position="1086"/>
        <end position="1118"/>
    </location>
</feature>
<feature type="region of interest" description="Disordered" evidence="2">
    <location>
        <begin position="705"/>
        <end position="732"/>
    </location>
</feature>
<evidence type="ECO:0000256" key="1">
    <source>
        <dbReference type="SAM" id="Coils"/>
    </source>
</evidence>
<dbReference type="AlphaFoldDB" id="A0A370DC51"/>
<name>A0A370DC51_9GAMM</name>